<evidence type="ECO:0000313" key="2">
    <source>
        <dbReference type="EMBL" id="QIQ06611.1"/>
    </source>
</evidence>
<protein>
    <recommendedName>
        <fullName evidence="1">A-factor biosynthesis hotdog domain-containing protein</fullName>
    </recommendedName>
</protein>
<evidence type="ECO:0000313" key="3">
    <source>
        <dbReference type="Proteomes" id="UP000501179"/>
    </source>
</evidence>
<dbReference type="EMBL" id="CP050177">
    <property type="protein sequence ID" value="QIQ06611.1"/>
    <property type="molecule type" value="Genomic_DNA"/>
</dbReference>
<dbReference type="InterPro" id="IPR005509">
    <property type="entry name" value="AfsA_hotdog_dom"/>
</dbReference>
<dbReference type="KEGG" id="slia:HA039_01285"/>
<dbReference type="Proteomes" id="UP000501179">
    <property type="component" value="Chromosome"/>
</dbReference>
<name>A0A6G9H8R9_9ACTN</name>
<accession>A0A6G9H8R9</accession>
<reference evidence="2 3" key="1">
    <citation type="submission" date="2020-03" db="EMBL/GenBank/DDBJ databases">
        <title>A novel species.</title>
        <authorList>
            <person name="Gao J."/>
        </authorList>
    </citation>
    <scope>NUCLEOTIDE SEQUENCE [LARGE SCALE GENOMIC DNA]</scope>
    <source>
        <strain evidence="2 3">QMT-12</strain>
    </source>
</reference>
<feature type="domain" description="A-factor biosynthesis hotdog" evidence="1">
    <location>
        <begin position="32"/>
        <end position="165"/>
    </location>
</feature>
<proteinExistence type="predicted"/>
<feature type="domain" description="A-factor biosynthesis hotdog" evidence="1">
    <location>
        <begin position="201"/>
        <end position="283"/>
    </location>
</feature>
<dbReference type="GO" id="GO:0016740">
    <property type="term" value="F:transferase activity"/>
    <property type="evidence" value="ECO:0007669"/>
    <property type="project" value="InterPro"/>
</dbReference>
<keyword evidence="3" id="KW-1185">Reference proteome</keyword>
<dbReference type="Pfam" id="PF03756">
    <property type="entry name" value="AfsA"/>
    <property type="match status" value="2"/>
</dbReference>
<gene>
    <name evidence="2" type="ORF">HA039_01285</name>
</gene>
<dbReference type="AlphaFoldDB" id="A0A6G9H8R9"/>
<organism evidence="2 3">
    <name type="scientific">Streptomyces liangshanensis</name>
    <dbReference type="NCBI Taxonomy" id="2717324"/>
    <lineage>
        <taxon>Bacteria</taxon>
        <taxon>Bacillati</taxon>
        <taxon>Actinomycetota</taxon>
        <taxon>Actinomycetes</taxon>
        <taxon>Kitasatosporales</taxon>
        <taxon>Streptomycetaceae</taxon>
        <taxon>Streptomyces</taxon>
    </lineage>
</organism>
<dbReference type="InterPro" id="IPR047757">
    <property type="entry name" value="AfsA-like"/>
</dbReference>
<sequence>MNDTPGSAGLHGPSCPSFPAATPLTCTVPKEFVHRAAVAEVLLTGWRRVDATHFTVTAQWPRLHGFYSAVQGRHDPLLTAETIRQAGALLSHAEFGVPLGHQFLMRDLSFTVDPRHLAVTGVPADLELDIRCSDIRRRGSELASMRYEAVLHRDGQIVATGGASFACASPAVYRRVRGERAGVKSSAHRPPMGPPVPPPDVGRAAASDVVLSPTDDAHAWRLRTDTTHPVLFDHPVDHIPGMLLIEAARQAALVTLGSGDHVLTSFTSSFDLFAELDLPCRVEAGILPEDFAGLSSVLVTGRQGDAQVFSCVVNAPRDQGLPG</sequence>
<dbReference type="NCBIfam" id="NF041195">
    <property type="entry name" value="ScbA_BarX_GamBu"/>
    <property type="match status" value="1"/>
</dbReference>
<evidence type="ECO:0000259" key="1">
    <source>
        <dbReference type="Pfam" id="PF03756"/>
    </source>
</evidence>